<accession>A0AAJ0BW34</accession>
<gene>
    <name evidence="3" type="ORF">QBC33DRAFT_572858</name>
</gene>
<dbReference type="PANTHER" id="PTHR37012:SF2">
    <property type="entry name" value="BZIP DOMAIN-CONTAINING PROTEIN-RELATED"/>
    <property type="match status" value="1"/>
</dbReference>
<dbReference type="PANTHER" id="PTHR37012">
    <property type="entry name" value="B-ZIP TRANSCRIPTION FACTOR (EUROFUNG)-RELATED"/>
    <property type="match status" value="1"/>
</dbReference>
<dbReference type="CDD" id="cd14688">
    <property type="entry name" value="bZIP_YAP"/>
    <property type="match status" value="1"/>
</dbReference>
<dbReference type="AlphaFoldDB" id="A0AAJ0BW34"/>
<dbReference type="Pfam" id="PF11905">
    <property type="entry name" value="DUF3425"/>
    <property type="match status" value="1"/>
</dbReference>
<dbReference type="RefSeq" id="XP_060280392.1">
    <property type="nucleotide sequence ID" value="XM_060430673.1"/>
</dbReference>
<feature type="region of interest" description="Disordered" evidence="2">
    <location>
        <begin position="108"/>
        <end position="134"/>
    </location>
</feature>
<organism evidence="3 4">
    <name type="scientific">Phialemonium atrogriseum</name>
    <dbReference type="NCBI Taxonomy" id="1093897"/>
    <lineage>
        <taxon>Eukaryota</taxon>
        <taxon>Fungi</taxon>
        <taxon>Dikarya</taxon>
        <taxon>Ascomycota</taxon>
        <taxon>Pezizomycotina</taxon>
        <taxon>Sordariomycetes</taxon>
        <taxon>Sordariomycetidae</taxon>
        <taxon>Cephalothecales</taxon>
        <taxon>Cephalothecaceae</taxon>
        <taxon>Phialemonium</taxon>
    </lineage>
</organism>
<keyword evidence="1" id="KW-0175">Coiled coil</keyword>
<evidence type="ECO:0000256" key="1">
    <source>
        <dbReference type="SAM" id="Coils"/>
    </source>
</evidence>
<dbReference type="GeneID" id="85313860"/>
<evidence type="ECO:0000256" key="2">
    <source>
        <dbReference type="SAM" id="MobiDB-lite"/>
    </source>
</evidence>
<name>A0AAJ0BW34_9PEZI</name>
<dbReference type="Proteomes" id="UP001244011">
    <property type="component" value="Unassembled WGS sequence"/>
</dbReference>
<sequence>MIPSTGAGAANPTLSDQTSPRSAQTSRAVAHLSAERLARKRAIDRQSQRLQREKTKSRIIELEEEVRQLREKLEAVERLNSRLAQDAQKTKAAVASAVTSLQAVPAVSSNRQQWRPSAGASTIGETSGKPDMDTRHDKAASMVAFSNDTSLPLQSFVASGDSIRFDDQDIDHGAWDNVGFVGFDMKPPTASSGYDPNPLPSVPNTFHATGYMPYSMQQFESDFNFPQFPSHVALDSPAVTYHSRLQANNARAAKPIWAITPSYCDPTCATDRLLLKLVQDLRAAHSGDGDGDGWEEAKEASFPSANSLLDSMKVDVCRPLASAIARHLVGEIMVSSLPESAALLYMTGIILRWVICPAESYYDAIPDTWRPTGAELTTPHPIWVGIMPYTICRDSIIRFMDYTRQEEFRDMARATFSVNWPRDGHAIVERSPEGGVVLTEGFRAHARDPTNWTFGQAVVDSFPFLAGKIKVGGSGYPAQ</sequence>
<feature type="region of interest" description="Disordered" evidence="2">
    <location>
        <begin position="1"/>
        <end position="33"/>
    </location>
</feature>
<reference evidence="3" key="1">
    <citation type="submission" date="2023-06" db="EMBL/GenBank/DDBJ databases">
        <title>Genome-scale phylogeny and comparative genomics of the fungal order Sordariales.</title>
        <authorList>
            <consortium name="Lawrence Berkeley National Laboratory"/>
            <person name="Hensen N."/>
            <person name="Bonometti L."/>
            <person name="Westerberg I."/>
            <person name="Brannstrom I.O."/>
            <person name="Guillou S."/>
            <person name="Cros-Aarteil S."/>
            <person name="Calhoun S."/>
            <person name="Haridas S."/>
            <person name="Kuo A."/>
            <person name="Mondo S."/>
            <person name="Pangilinan J."/>
            <person name="Riley R."/>
            <person name="Labutti K."/>
            <person name="Andreopoulos B."/>
            <person name="Lipzen A."/>
            <person name="Chen C."/>
            <person name="Yanf M."/>
            <person name="Daum C."/>
            <person name="Ng V."/>
            <person name="Clum A."/>
            <person name="Steindorff A."/>
            <person name="Ohm R."/>
            <person name="Martin F."/>
            <person name="Silar P."/>
            <person name="Natvig D."/>
            <person name="Lalanne C."/>
            <person name="Gautier V."/>
            <person name="Ament-Velasquez S.L."/>
            <person name="Kruys A."/>
            <person name="Hutchinson M.I."/>
            <person name="Powell A.J."/>
            <person name="Barry K."/>
            <person name="Miller A.N."/>
            <person name="Grigoriev I.V."/>
            <person name="Debuchy R."/>
            <person name="Gladieux P."/>
            <person name="Thoren M.H."/>
            <person name="Johannesson H."/>
        </authorList>
    </citation>
    <scope>NUCLEOTIDE SEQUENCE</scope>
    <source>
        <strain evidence="3">8032-3</strain>
    </source>
</reference>
<evidence type="ECO:0000313" key="3">
    <source>
        <dbReference type="EMBL" id="KAK1764179.1"/>
    </source>
</evidence>
<comment type="caution">
    <text evidence="3">The sequence shown here is derived from an EMBL/GenBank/DDBJ whole genome shotgun (WGS) entry which is preliminary data.</text>
</comment>
<dbReference type="EMBL" id="MU839022">
    <property type="protein sequence ID" value="KAK1764179.1"/>
    <property type="molecule type" value="Genomic_DNA"/>
</dbReference>
<evidence type="ECO:0000313" key="4">
    <source>
        <dbReference type="Proteomes" id="UP001244011"/>
    </source>
</evidence>
<proteinExistence type="predicted"/>
<protein>
    <recommendedName>
        <fullName evidence="5">BZIP domain-containing protein</fullName>
    </recommendedName>
</protein>
<dbReference type="InterPro" id="IPR021833">
    <property type="entry name" value="DUF3425"/>
</dbReference>
<feature type="coiled-coil region" evidence="1">
    <location>
        <begin position="45"/>
        <end position="93"/>
    </location>
</feature>
<feature type="compositionally biased region" description="Polar residues" evidence="2">
    <location>
        <begin position="12"/>
        <end position="27"/>
    </location>
</feature>
<keyword evidence="4" id="KW-1185">Reference proteome</keyword>
<evidence type="ECO:0008006" key="5">
    <source>
        <dbReference type="Google" id="ProtNLM"/>
    </source>
</evidence>
<feature type="compositionally biased region" description="Polar residues" evidence="2">
    <location>
        <begin position="108"/>
        <end position="125"/>
    </location>
</feature>